<dbReference type="PROSITE" id="PS50006">
    <property type="entry name" value="FHA_DOMAIN"/>
    <property type="match status" value="1"/>
</dbReference>
<name>A0A9P6DYD3_9AGAM</name>
<sequence length="283" mass="31275">MGEISGQYGVLRLLSRLGKAVQSFPVDSDVLTFGRDQSCDVRMYFTFVSPLHAKLVFEDGKAFLSVMGKQGAIIDGVVVLPSSGGEPCIIMLKNNSEFTIHNKTFRFEYPSKEFRVTFLTTPPPKSRKSLRMSMINAARIMTPNTRVTPSSPSLEMLQTPVKPYADIKNSAERDLEIILAEGDDVVVSKQGNDLVVLESLTRSLVQSSGGAANQDAGGEDQENVDRHERPIQSPPERPRTPRAQISLHKAVLVRNSHLAVIERNDEEEVVEALSPEREVARSL</sequence>
<dbReference type="Proteomes" id="UP000886523">
    <property type="component" value="Unassembled WGS sequence"/>
</dbReference>
<protein>
    <recommendedName>
        <fullName evidence="2">FHA domain-containing protein</fullName>
    </recommendedName>
</protein>
<reference evidence="3" key="1">
    <citation type="journal article" date="2020" name="Nat. Commun.">
        <title>Large-scale genome sequencing of mycorrhizal fungi provides insights into the early evolution of symbiotic traits.</title>
        <authorList>
            <person name="Miyauchi S."/>
            <person name="Kiss E."/>
            <person name="Kuo A."/>
            <person name="Drula E."/>
            <person name="Kohler A."/>
            <person name="Sanchez-Garcia M."/>
            <person name="Morin E."/>
            <person name="Andreopoulos B."/>
            <person name="Barry K.W."/>
            <person name="Bonito G."/>
            <person name="Buee M."/>
            <person name="Carver A."/>
            <person name="Chen C."/>
            <person name="Cichocki N."/>
            <person name="Clum A."/>
            <person name="Culley D."/>
            <person name="Crous P.W."/>
            <person name="Fauchery L."/>
            <person name="Girlanda M."/>
            <person name="Hayes R.D."/>
            <person name="Keri Z."/>
            <person name="LaButti K."/>
            <person name="Lipzen A."/>
            <person name="Lombard V."/>
            <person name="Magnuson J."/>
            <person name="Maillard F."/>
            <person name="Murat C."/>
            <person name="Nolan M."/>
            <person name="Ohm R.A."/>
            <person name="Pangilinan J."/>
            <person name="Pereira M.F."/>
            <person name="Perotto S."/>
            <person name="Peter M."/>
            <person name="Pfister S."/>
            <person name="Riley R."/>
            <person name="Sitrit Y."/>
            <person name="Stielow J.B."/>
            <person name="Szollosi G."/>
            <person name="Zifcakova L."/>
            <person name="Stursova M."/>
            <person name="Spatafora J.W."/>
            <person name="Tedersoo L."/>
            <person name="Vaario L.M."/>
            <person name="Yamada A."/>
            <person name="Yan M."/>
            <person name="Wang P."/>
            <person name="Xu J."/>
            <person name="Bruns T."/>
            <person name="Baldrian P."/>
            <person name="Vilgalys R."/>
            <person name="Dunand C."/>
            <person name="Henrissat B."/>
            <person name="Grigoriev I.V."/>
            <person name="Hibbett D."/>
            <person name="Nagy L.G."/>
            <person name="Martin F.M."/>
        </authorList>
    </citation>
    <scope>NUCLEOTIDE SEQUENCE</scope>
    <source>
        <strain evidence="3">UP504</strain>
    </source>
</reference>
<organism evidence="3 4">
    <name type="scientific">Hydnum rufescens UP504</name>
    <dbReference type="NCBI Taxonomy" id="1448309"/>
    <lineage>
        <taxon>Eukaryota</taxon>
        <taxon>Fungi</taxon>
        <taxon>Dikarya</taxon>
        <taxon>Basidiomycota</taxon>
        <taxon>Agaricomycotina</taxon>
        <taxon>Agaricomycetes</taxon>
        <taxon>Cantharellales</taxon>
        <taxon>Hydnaceae</taxon>
        <taxon>Hydnum</taxon>
    </lineage>
</organism>
<dbReference type="EMBL" id="MU128945">
    <property type="protein sequence ID" value="KAF9515844.1"/>
    <property type="molecule type" value="Genomic_DNA"/>
</dbReference>
<dbReference type="Gene3D" id="2.60.200.20">
    <property type="match status" value="1"/>
</dbReference>
<feature type="domain" description="FHA" evidence="2">
    <location>
        <begin position="31"/>
        <end position="79"/>
    </location>
</feature>
<evidence type="ECO:0000313" key="3">
    <source>
        <dbReference type="EMBL" id="KAF9515844.1"/>
    </source>
</evidence>
<evidence type="ECO:0000313" key="4">
    <source>
        <dbReference type="Proteomes" id="UP000886523"/>
    </source>
</evidence>
<accession>A0A9P6DYD3</accession>
<proteinExistence type="predicted"/>
<keyword evidence="4" id="KW-1185">Reference proteome</keyword>
<evidence type="ECO:0000256" key="1">
    <source>
        <dbReference type="SAM" id="MobiDB-lite"/>
    </source>
</evidence>
<dbReference type="SUPFAM" id="SSF49879">
    <property type="entry name" value="SMAD/FHA domain"/>
    <property type="match status" value="1"/>
</dbReference>
<dbReference type="SMART" id="SM00240">
    <property type="entry name" value="FHA"/>
    <property type="match status" value="1"/>
</dbReference>
<gene>
    <name evidence="3" type="ORF">BS47DRAFT_723226</name>
</gene>
<dbReference type="OrthoDB" id="6288785at2759"/>
<feature type="region of interest" description="Disordered" evidence="1">
    <location>
        <begin position="207"/>
        <end position="244"/>
    </location>
</feature>
<comment type="caution">
    <text evidence="3">The sequence shown here is derived from an EMBL/GenBank/DDBJ whole genome shotgun (WGS) entry which is preliminary data.</text>
</comment>
<dbReference type="InterPro" id="IPR000253">
    <property type="entry name" value="FHA_dom"/>
</dbReference>
<evidence type="ECO:0000259" key="2">
    <source>
        <dbReference type="PROSITE" id="PS50006"/>
    </source>
</evidence>
<dbReference type="Pfam" id="PF00498">
    <property type="entry name" value="FHA"/>
    <property type="match status" value="1"/>
</dbReference>
<dbReference type="AlphaFoldDB" id="A0A9P6DYD3"/>
<dbReference type="InterPro" id="IPR008984">
    <property type="entry name" value="SMAD_FHA_dom_sf"/>
</dbReference>
<dbReference type="CDD" id="cd22673">
    <property type="entry name" value="FHA_Ki67"/>
    <property type="match status" value="1"/>
</dbReference>